<dbReference type="Pfam" id="PF08276">
    <property type="entry name" value="PAN_2"/>
    <property type="match status" value="1"/>
</dbReference>
<dbReference type="AlphaFoldDB" id="A0A9P7YWU8"/>
<feature type="domain" description="Apple" evidence="1">
    <location>
        <begin position="40"/>
        <end position="70"/>
    </location>
</feature>
<sequence length="103" mass="11335">TSAGEAVAIKSDTKCNVLGRATWILEDRYVAGLYAADILICQSACLANSSCLSYSYRDGTPDDENCIFYSGLVDYRNSFVIKDPLSNTRFSAKFPQDGSDFCY</sequence>
<protein>
    <recommendedName>
        <fullName evidence="1">Apple domain-containing protein</fullName>
    </recommendedName>
</protein>
<keyword evidence="3" id="KW-1185">Reference proteome</keyword>
<proteinExistence type="predicted"/>
<gene>
    <name evidence="2" type="ORF">BJ878DRAFT_396186</name>
</gene>
<organism evidence="2 3">
    <name type="scientific">Calycina marina</name>
    <dbReference type="NCBI Taxonomy" id="1763456"/>
    <lineage>
        <taxon>Eukaryota</taxon>
        <taxon>Fungi</taxon>
        <taxon>Dikarya</taxon>
        <taxon>Ascomycota</taxon>
        <taxon>Pezizomycotina</taxon>
        <taxon>Leotiomycetes</taxon>
        <taxon>Helotiales</taxon>
        <taxon>Pezizellaceae</taxon>
        <taxon>Calycina</taxon>
    </lineage>
</organism>
<dbReference type="Proteomes" id="UP000887226">
    <property type="component" value="Unassembled WGS sequence"/>
</dbReference>
<reference evidence="2" key="1">
    <citation type="journal article" date="2021" name="IMA Fungus">
        <title>Genomic characterization of three marine fungi, including Emericellopsis atlantica sp. nov. with signatures of a generalist lifestyle and marine biomass degradation.</title>
        <authorList>
            <person name="Hagestad O.C."/>
            <person name="Hou L."/>
            <person name="Andersen J.H."/>
            <person name="Hansen E.H."/>
            <person name="Altermark B."/>
            <person name="Li C."/>
            <person name="Kuhnert E."/>
            <person name="Cox R.J."/>
            <person name="Crous P.W."/>
            <person name="Spatafora J.W."/>
            <person name="Lail K."/>
            <person name="Amirebrahimi M."/>
            <person name="Lipzen A."/>
            <person name="Pangilinan J."/>
            <person name="Andreopoulos W."/>
            <person name="Hayes R.D."/>
            <person name="Ng V."/>
            <person name="Grigoriev I.V."/>
            <person name="Jackson S.A."/>
            <person name="Sutton T.D.S."/>
            <person name="Dobson A.D.W."/>
            <person name="Rama T."/>
        </authorList>
    </citation>
    <scope>NUCLEOTIDE SEQUENCE</scope>
    <source>
        <strain evidence="2">TRa3180A</strain>
    </source>
</reference>
<dbReference type="EMBL" id="MU254238">
    <property type="protein sequence ID" value="KAG9241284.1"/>
    <property type="molecule type" value="Genomic_DNA"/>
</dbReference>
<feature type="non-terminal residue" evidence="2">
    <location>
        <position position="103"/>
    </location>
</feature>
<name>A0A9P7YWU8_9HELO</name>
<dbReference type="InterPro" id="IPR003609">
    <property type="entry name" value="Pan_app"/>
</dbReference>
<accession>A0A9P7YWU8</accession>
<comment type="caution">
    <text evidence="2">The sequence shown here is derived from an EMBL/GenBank/DDBJ whole genome shotgun (WGS) entry which is preliminary data.</text>
</comment>
<evidence type="ECO:0000259" key="1">
    <source>
        <dbReference type="Pfam" id="PF08276"/>
    </source>
</evidence>
<evidence type="ECO:0000313" key="2">
    <source>
        <dbReference type="EMBL" id="KAG9241284.1"/>
    </source>
</evidence>
<evidence type="ECO:0000313" key="3">
    <source>
        <dbReference type="Proteomes" id="UP000887226"/>
    </source>
</evidence>
<feature type="non-terminal residue" evidence="2">
    <location>
        <position position="1"/>
    </location>
</feature>